<evidence type="ECO:0000256" key="3">
    <source>
        <dbReference type="RuleBase" id="RU361235"/>
    </source>
</evidence>
<dbReference type="PROSITE" id="PS00122">
    <property type="entry name" value="CARBOXYLESTERASE_B_1"/>
    <property type="match status" value="1"/>
</dbReference>
<evidence type="ECO:0000313" key="5">
    <source>
        <dbReference type="Ensembl" id="ENSCCRP00020119155.1"/>
    </source>
</evidence>
<organism evidence="5 6">
    <name type="scientific">Cyprinus carpio</name>
    <name type="common">Common carp</name>
    <dbReference type="NCBI Taxonomy" id="7962"/>
    <lineage>
        <taxon>Eukaryota</taxon>
        <taxon>Metazoa</taxon>
        <taxon>Chordata</taxon>
        <taxon>Craniata</taxon>
        <taxon>Vertebrata</taxon>
        <taxon>Euteleostomi</taxon>
        <taxon>Actinopterygii</taxon>
        <taxon>Neopterygii</taxon>
        <taxon>Teleostei</taxon>
        <taxon>Ostariophysi</taxon>
        <taxon>Cypriniformes</taxon>
        <taxon>Cyprinidae</taxon>
        <taxon>Cyprininae</taxon>
        <taxon>Cyprinus</taxon>
    </lineage>
</organism>
<dbReference type="EC" id="3.1.1.-" evidence="3"/>
<protein>
    <recommendedName>
        <fullName evidence="3">Carboxylic ester hydrolase</fullName>
        <ecNumber evidence="3">3.1.1.-</ecNumber>
    </recommendedName>
</protein>
<dbReference type="InterPro" id="IPR029058">
    <property type="entry name" value="AB_hydrolase_fold"/>
</dbReference>
<feature type="domain" description="Carboxylesterase type B" evidence="4">
    <location>
        <begin position="8"/>
        <end position="505"/>
    </location>
</feature>
<evidence type="ECO:0000313" key="6">
    <source>
        <dbReference type="Proteomes" id="UP000694701"/>
    </source>
</evidence>
<dbReference type="Pfam" id="PF00135">
    <property type="entry name" value="COesterase"/>
    <property type="match status" value="1"/>
</dbReference>
<dbReference type="CDD" id="cd00312">
    <property type="entry name" value="Esterase_lipase"/>
    <property type="match status" value="1"/>
</dbReference>
<evidence type="ECO:0000259" key="4">
    <source>
        <dbReference type="Pfam" id="PF00135"/>
    </source>
</evidence>
<dbReference type="SUPFAM" id="SSF53474">
    <property type="entry name" value="alpha/beta-Hydrolases"/>
    <property type="match status" value="1"/>
</dbReference>
<proteinExistence type="inferred from homology"/>
<evidence type="ECO:0000256" key="2">
    <source>
        <dbReference type="ARBA" id="ARBA00022801"/>
    </source>
</evidence>
<sequence>STKHSESRGWYVTLKRGKDTVVHSYLGVPFAKPPVGPLRFSPPQPAEKWDGVRDASKQPFMCLQQKQLIVDLAANLSMNVEIPESSEDCLYLNIYTPSKPGANDKLPVMVWIHGGGFSSCSASLFDGHVLAAYQDVVVVLIQYRLGLLGFFSTGDEHAPGNYGLLDQVAALRWVQENIHSFGGDPGSVTIFGESAGGISVSLHVLSPLSANLFHHAIAESGTAAMDAILNPNPLALAQNLCEHSIQSVTNICKQSSCVLNGVFAYICLSIQEHPMVGFGVTMDGQFIPKPVAELFQSHEFNKVPLITGITDDEWGYVMPNFFSPPGWTDGMDMEQILPILTIFNPTLVAELVLSEYLGTSPDRTKIRDGFREIMGDFMFNIPARKLANYHRDAGAPVYVYEFQHPPSILQKKRPSFVGSDHTDEIAFVFGSCFADGHIKLKEELSEEENKLCRTVMAYWGNFARTGSPNGPGLTHWPEYEDEAEYLAIGLEQKAGKNLKGKHYAFMTQTLPDLIRQSQEKREPTNEGEININSN</sequence>
<dbReference type="InterPro" id="IPR019819">
    <property type="entry name" value="Carboxylesterase_B_CS"/>
</dbReference>
<dbReference type="AlphaFoldDB" id="A0A8C2L3T6"/>
<dbReference type="PANTHER" id="PTHR44590">
    <property type="entry name" value="CARBOXYLIC ESTER HYDROLASE-RELATED"/>
    <property type="match status" value="1"/>
</dbReference>
<evidence type="ECO:0000256" key="1">
    <source>
        <dbReference type="ARBA" id="ARBA00005964"/>
    </source>
</evidence>
<reference evidence="5" key="1">
    <citation type="submission" date="2025-08" db="UniProtKB">
        <authorList>
            <consortium name="Ensembl"/>
        </authorList>
    </citation>
    <scope>IDENTIFICATION</scope>
</reference>
<dbReference type="PANTHER" id="PTHR44590:SF4">
    <property type="entry name" value="CARBOXYLIC ESTER HYDROLASE"/>
    <property type="match status" value="1"/>
</dbReference>
<name>A0A8C2L3T6_CYPCA</name>
<keyword evidence="2 3" id="KW-0378">Hydrolase</keyword>
<accession>A0A8C2L3T6</accession>
<dbReference type="Proteomes" id="UP000694701">
    <property type="component" value="Unplaced"/>
</dbReference>
<dbReference type="Gene3D" id="3.40.50.1820">
    <property type="entry name" value="alpha/beta hydrolase"/>
    <property type="match status" value="1"/>
</dbReference>
<dbReference type="InterPro" id="IPR019826">
    <property type="entry name" value="Carboxylesterase_B_AS"/>
</dbReference>
<dbReference type="GO" id="GO:0016787">
    <property type="term" value="F:hydrolase activity"/>
    <property type="evidence" value="ECO:0007669"/>
    <property type="project" value="UniProtKB-KW"/>
</dbReference>
<dbReference type="FunFam" id="3.40.50.1820:FF:000128">
    <property type="entry name" value="Carboxylic ester hydrolase"/>
    <property type="match status" value="1"/>
</dbReference>
<dbReference type="Ensembl" id="ENSCCRT00020129832.1">
    <property type="protein sequence ID" value="ENSCCRP00020119155.1"/>
    <property type="gene ID" value="ENSCCRG00020053468.1"/>
</dbReference>
<comment type="similarity">
    <text evidence="1 3">Belongs to the type-B carboxylesterase/lipase family.</text>
</comment>
<dbReference type="InterPro" id="IPR002018">
    <property type="entry name" value="CarbesteraseB"/>
</dbReference>
<dbReference type="PROSITE" id="PS00941">
    <property type="entry name" value="CARBOXYLESTERASE_B_2"/>
    <property type="match status" value="1"/>
</dbReference>